<evidence type="ECO:0000256" key="1">
    <source>
        <dbReference type="ARBA" id="ARBA00004141"/>
    </source>
</evidence>
<dbReference type="STRING" id="1882483.A0A317XGB0"/>
<dbReference type="PROSITE" id="PS50850">
    <property type="entry name" value="MFS"/>
    <property type="match status" value="1"/>
</dbReference>
<keyword evidence="3 5" id="KW-1133">Transmembrane helix</keyword>
<dbReference type="SUPFAM" id="SSF103473">
    <property type="entry name" value="MFS general substrate transporter"/>
    <property type="match status" value="1"/>
</dbReference>
<dbReference type="Proteomes" id="UP000246740">
    <property type="component" value="Unassembled WGS sequence"/>
</dbReference>
<reference evidence="7 8" key="1">
    <citation type="journal article" date="2018" name="Mol. Biol. Evol.">
        <title>Broad Genomic Sampling Reveals a Smut Pathogenic Ancestry of the Fungal Clade Ustilaginomycotina.</title>
        <authorList>
            <person name="Kijpornyongpan T."/>
            <person name="Mondo S.J."/>
            <person name="Barry K."/>
            <person name="Sandor L."/>
            <person name="Lee J."/>
            <person name="Lipzen A."/>
            <person name="Pangilinan J."/>
            <person name="LaButti K."/>
            <person name="Hainaut M."/>
            <person name="Henrissat B."/>
            <person name="Grigoriev I.V."/>
            <person name="Spatafora J.W."/>
            <person name="Aime M.C."/>
        </authorList>
    </citation>
    <scope>NUCLEOTIDE SEQUENCE [LARGE SCALE GENOMIC DNA]</scope>
    <source>
        <strain evidence="7 8">MCA 3645</strain>
    </source>
</reference>
<evidence type="ECO:0000256" key="3">
    <source>
        <dbReference type="ARBA" id="ARBA00022989"/>
    </source>
</evidence>
<feature type="transmembrane region" description="Helical" evidence="5">
    <location>
        <begin position="386"/>
        <end position="407"/>
    </location>
</feature>
<dbReference type="InParanoid" id="A0A317XGB0"/>
<dbReference type="GO" id="GO:0022857">
    <property type="term" value="F:transmembrane transporter activity"/>
    <property type="evidence" value="ECO:0007669"/>
    <property type="project" value="InterPro"/>
</dbReference>
<accession>A0A317XGB0</accession>
<evidence type="ECO:0000256" key="2">
    <source>
        <dbReference type="ARBA" id="ARBA00022692"/>
    </source>
</evidence>
<feature type="transmembrane region" description="Helical" evidence="5">
    <location>
        <begin position="70"/>
        <end position="89"/>
    </location>
</feature>
<dbReference type="FunCoup" id="A0A317XGB0">
    <property type="interactions" value="20"/>
</dbReference>
<feature type="transmembrane region" description="Helical" evidence="5">
    <location>
        <begin position="226"/>
        <end position="246"/>
    </location>
</feature>
<dbReference type="Pfam" id="PF07690">
    <property type="entry name" value="MFS_1"/>
    <property type="match status" value="1"/>
</dbReference>
<keyword evidence="8" id="KW-1185">Reference proteome</keyword>
<dbReference type="EMBL" id="KZ819209">
    <property type="protein sequence ID" value="PWY97373.1"/>
    <property type="molecule type" value="Genomic_DNA"/>
</dbReference>
<feature type="transmembrane region" description="Helical" evidence="5">
    <location>
        <begin position="342"/>
        <end position="365"/>
    </location>
</feature>
<comment type="subcellular location">
    <subcellularLocation>
        <location evidence="1">Membrane</location>
        <topology evidence="1">Multi-pass membrane protein</topology>
    </subcellularLocation>
</comment>
<feature type="domain" description="Major facilitator superfamily (MFS) profile" evidence="6">
    <location>
        <begin position="72"/>
        <end position="506"/>
    </location>
</feature>
<evidence type="ECO:0000259" key="6">
    <source>
        <dbReference type="PROSITE" id="PS50850"/>
    </source>
</evidence>
<name>A0A317XGB0_9BASI</name>
<proteinExistence type="predicted"/>
<feature type="transmembrane region" description="Helical" evidence="5">
    <location>
        <begin position="299"/>
        <end position="322"/>
    </location>
</feature>
<evidence type="ECO:0000256" key="4">
    <source>
        <dbReference type="ARBA" id="ARBA00023136"/>
    </source>
</evidence>
<keyword evidence="2 5" id="KW-0812">Transmembrane</keyword>
<evidence type="ECO:0000313" key="7">
    <source>
        <dbReference type="EMBL" id="PWY97373.1"/>
    </source>
</evidence>
<feature type="transmembrane region" description="Helical" evidence="5">
    <location>
        <begin position="138"/>
        <end position="155"/>
    </location>
</feature>
<feature type="transmembrane region" description="Helical" evidence="5">
    <location>
        <begin position="449"/>
        <end position="468"/>
    </location>
</feature>
<dbReference type="OrthoDB" id="5215911at2759"/>
<dbReference type="PANTHER" id="PTHR23502:SF34">
    <property type="entry name" value="PROTEIN HOL1"/>
    <property type="match status" value="1"/>
</dbReference>
<feature type="transmembrane region" description="Helical" evidence="5">
    <location>
        <begin position="413"/>
        <end position="437"/>
    </location>
</feature>
<keyword evidence="4 5" id="KW-0472">Membrane</keyword>
<dbReference type="InterPro" id="IPR011701">
    <property type="entry name" value="MFS"/>
</dbReference>
<gene>
    <name evidence="7" type="ORF">BCV70DRAFT_202885</name>
</gene>
<dbReference type="InterPro" id="IPR036259">
    <property type="entry name" value="MFS_trans_sf"/>
</dbReference>
<feature type="transmembrane region" description="Helical" evidence="5">
    <location>
        <begin position="167"/>
        <end position="190"/>
    </location>
</feature>
<dbReference type="GO" id="GO:0005886">
    <property type="term" value="C:plasma membrane"/>
    <property type="evidence" value="ECO:0007669"/>
    <property type="project" value="TreeGrafter"/>
</dbReference>
<protein>
    <submittedName>
        <fullName evidence="7">MFS general substrate transporter</fullName>
    </submittedName>
</protein>
<dbReference type="PANTHER" id="PTHR23502">
    <property type="entry name" value="MAJOR FACILITATOR SUPERFAMILY"/>
    <property type="match status" value="1"/>
</dbReference>
<evidence type="ECO:0000256" key="5">
    <source>
        <dbReference type="SAM" id="Phobius"/>
    </source>
</evidence>
<feature type="transmembrane region" description="Helical" evidence="5">
    <location>
        <begin position="202"/>
        <end position="220"/>
    </location>
</feature>
<evidence type="ECO:0000313" key="8">
    <source>
        <dbReference type="Proteomes" id="UP000246740"/>
    </source>
</evidence>
<dbReference type="InterPro" id="IPR020846">
    <property type="entry name" value="MFS_dom"/>
</dbReference>
<feature type="transmembrane region" description="Helical" evidence="5">
    <location>
        <begin position="480"/>
        <end position="501"/>
    </location>
</feature>
<feature type="transmembrane region" description="Helical" evidence="5">
    <location>
        <begin position="109"/>
        <end position="126"/>
    </location>
</feature>
<dbReference type="AlphaFoldDB" id="A0A317XGB0"/>
<dbReference type="Gene3D" id="1.20.1250.20">
    <property type="entry name" value="MFS general substrate transporter like domains"/>
    <property type="match status" value="1"/>
</dbReference>
<sequence>MEKGDGVPTYYMVDSKGMPQHGQELVGKISTLGANAGTLQNLESNGEIILIPTPTNDPNDPLNWSRPFKWYLTCLVCFAAFMSNLTTAGPSIAILQTSATFGTLPPKTAYLYSCAALMQGASMFWWSPLVSKFGKRPIYVLTYLLYLATCLGAGACKTWSSQLGVRIILGAASGAGEMLGPLTISDMWYVHERTTPMAAYQAFLSVGVAFGMIIDGAIVTSYTWRHIYWVSSALIGALCVLVIFTFPETSFRRPALANVTISQQRHIDMSQKKTLVQNLKLFHGIRTNESFLKLFLRPWAALLLPAVAWAALTFSATIGFIVAVTSNVALAFGQTYGFNAQKVGLCFFAGLIGSVLGIWLGGVLPDFISHRAVVRNRGLREPEMKLPSIVPAIIAAPLSLVLYGAGIHFSWHWIVPTIGLGLLNFTVVAGTNVAMMYAVDCYKPITEEVVTAILGYKAFFGFLLSFYTNSWVTLEGYLKAYSEMAAISGAIILLALPMYIWGKRMRQASLNWTVFKVIQWNDDRDDLVLETE</sequence>
<organism evidence="7 8">
    <name type="scientific">Testicularia cyperi</name>
    <dbReference type="NCBI Taxonomy" id="1882483"/>
    <lineage>
        <taxon>Eukaryota</taxon>
        <taxon>Fungi</taxon>
        <taxon>Dikarya</taxon>
        <taxon>Basidiomycota</taxon>
        <taxon>Ustilaginomycotina</taxon>
        <taxon>Ustilaginomycetes</taxon>
        <taxon>Ustilaginales</taxon>
        <taxon>Anthracoideaceae</taxon>
        <taxon>Testicularia</taxon>
    </lineage>
</organism>